<dbReference type="Pfam" id="PF01370">
    <property type="entry name" value="Epimerase"/>
    <property type="match status" value="1"/>
</dbReference>
<gene>
    <name evidence="4" type="ORF">EPICR_30280</name>
</gene>
<dbReference type="EMBL" id="CAACVI010000023">
    <property type="protein sequence ID" value="VEN74343.1"/>
    <property type="molecule type" value="Genomic_DNA"/>
</dbReference>
<feature type="domain" description="NAD-dependent epimerase/dehydratase" evidence="2">
    <location>
        <begin position="4"/>
        <end position="218"/>
    </location>
</feature>
<dbReference type="PANTHER" id="PTHR11092:SF0">
    <property type="entry name" value="EPIMERASE FAMILY PROTEIN SDR39U1"/>
    <property type="match status" value="1"/>
</dbReference>
<protein>
    <recommendedName>
        <fullName evidence="5">TIGR01777 family protein</fullName>
    </recommendedName>
</protein>
<dbReference type="SUPFAM" id="SSF51735">
    <property type="entry name" value="NAD(P)-binding Rossmann-fold domains"/>
    <property type="match status" value="1"/>
</dbReference>
<feature type="domain" description="DUF1731" evidence="3">
    <location>
        <begin position="252"/>
        <end position="298"/>
    </location>
</feature>
<dbReference type="InterPro" id="IPR010099">
    <property type="entry name" value="SDR39U1"/>
</dbReference>
<sequence>MKNILIVGAAGFVGKELSRAFLSEGWAVTGVDIANAHPFSGVFDAFSWISADTTREGKWQKAAADSDAVVNLAGRSIFSRWTKKTRQSIYDSRVLTTRNIVAAMGTEKKQTLLNTSAVGFYGDCGDDKVAEDRKPGRGFLADVCVDWEKEALAAAPKGVRTAVTRFGIVMGNGGALALMSPAFKMFAGGPLGSGRQWFSWIHIQDLQNAFRFIMDHDDLEGVFNFTAPHPLRQKDFARSLGRALKRPSFVPAPAFMVRLAMGELGASLMQSQRAVPEKLLKAGFSFSFPDADSALADIFGEA</sequence>
<evidence type="ECO:0000259" key="3">
    <source>
        <dbReference type="Pfam" id="PF08338"/>
    </source>
</evidence>
<dbReference type="InterPro" id="IPR001509">
    <property type="entry name" value="Epimerase_deHydtase"/>
</dbReference>
<evidence type="ECO:0000313" key="4">
    <source>
        <dbReference type="EMBL" id="VEN74343.1"/>
    </source>
</evidence>
<evidence type="ECO:0000256" key="1">
    <source>
        <dbReference type="ARBA" id="ARBA00009353"/>
    </source>
</evidence>
<name>A0A484HIP0_9BACT</name>
<organism evidence="4">
    <name type="scientific">uncultured Desulfobacteraceae bacterium</name>
    <dbReference type="NCBI Taxonomy" id="218296"/>
    <lineage>
        <taxon>Bacteria</taxon>
        <taxon>Pseudomonadati</taxon>
        <taxon>Thermodesulfobacteriota</taxon>
        <taxon>Desulfobacteria</taxon>
        <taxon>Desulfobacterales</taxon>
        <taxon>Desulfobacteraceae</taxon>
        <taxon>environmental samples</taxon>
    </lineage>
</organism>
<dbReference type="Gene3D" id="3.40.50.720">
    <property type="entry name" value="NAD(P)-binding Rossmann-like Domain"/>
    <property type="match status" value="1"/>
</dbReference>
<dbReference type="InterPro" id="IPR036291">
    <property type="entry name" value="NAD(P)-bd_dom_sf"/>
</dbReference>
<proteinExistence type="inferred from homology"/>
<evidence type="ECO:0000259" key="2">
    <source>
        <dbReference type="Pfam" id="PF01370"/>
    </source>
</evidence>
<evidence type="ECO:0008006" key="5">
    <source>
        <dbReference type="Google" id="ProtNLM"/>
    </source>
</evidence>
<accession>A0A484HIP0</accession>
<reference evidence="4" key="1">
    <citation type="submission" date="2019-01" db="EMBL/GenBank/DDBJ databases">
        <authorList>
            <consortium name="Genoscope - CEA"/>
            <person name="William W."/>
        </authorList>
    </citation>
    <scope>NUCLEOTIDE SEQUENCE</scope>
    <source>
        <strain evidence="4">CR-1</strain>
    </source>
</reference>
<dbReference type="AlphaFoldDB" id="A0A484HIP0"/>
<comment type="similarity">
    <text evidence="1">Belongs to the NAD(P)-dependent epimerase/dehydratase family. SDR39U1 subfamily.</text>
</comment>
<dbReference type="NCBIfam" id="TIGR01777">
    <property type="entry name" value="yfcH"/>
    <property type="match status" value="1"/>
</dbReference>
<dbReference type="InterPro" id="IPR013549">
    <property type="entry name" value="DUF1731"/>
</dbReference>
<dbReference type="Pfam" id="PF08338">
    <property type="entry name" value="DUF1731"/>
    <property type="match status" value="1"/>
</dbReference>
<dbReference type="PANTHER" id="PTHR11092">
    <property type="entry name" value="SUGAR NUCLEOTIDE EPIMERASE RELATED"/>
    <property type="match status" value="1"/>
</dbReference>